<proteinExistence type="inferred from homology"/>
<keyword evidence="6 8" id="KW-0472">Membrane</keyword>
<evidence type="ECO:0000256" key="7">
    <source>
        <dbReference type="SAM" id="MobiDB-lite"/>
    </source>
</evidence>
<protein>
    <submittedName>
        <fullName evidence="9">POT family protein</fullName>
    </submittedName>
</protein>
<feature type="transmembrane region" description="Helical" evidence="8">
    <location>
        <begin position="265"/>
        <end position="285"/>
    </location>
</feature>
<feature type="transmembrane region" description="Helical" evidence="8">
    <location>
        <begin position="292"/>
        <end position="313"/>
    </location>
</feature>
<feature type="transmembrane region" description="Helical" evidence="8">
    <location>
        <begin position="543"/>
        <end position="566"/>
    </location>
</feature>
<comment type="subcellular location">
    <subcellularLocation>
        <location evidence="1">Membrane</location>
        <topology evidence="1">Multi-pass membrane protein</topology>
    </subcellularLocation>
</comment>
<dbReference type="InterPro" id="IPR000109">
    <property type="entry name" value="POT_fam"/>
</dbReference>
<evidence type="ECO:0000256" key="5">
    <source>
        <dbReference type="ARBA" id="ARBA00022989"/>
    </source>
</evidence>
<feature type="region of interest" description="Disordered" evidence="7">
    <location>
        <begin position="613"/>
        <end position="640"/>
    </location>
</feature>
<evidence type="ECO:0000256" key="4">
    <source>
        <dbReference type="ARBA" id="ARBA00022692"/>
    </source>
</evidence>
<feature type="compositionally biased region" description="Basic and acidic residues" evidence="7">
    <location>
        <begin position="629"/>
        <end position="640"/>
    </location>
</feature>
<feature type="transmembrane region" description="Helical" evidence="8">
    <location>
        <begin position="180"/>
        <end position="203"/>
    </location>
</feature>
<dbReference type="EMBL" id="MU003799">
    <property type="protein sequence ID" value="KAF2720509.1"/>
    <property type="molecule type" value="Genomic_DNA"/>
</dbReference>
<evidence type="ECO:0000256" key="2">
    <source>
        <dbReference type="ARBA" id="ARBA00005982"/>
    </source>
</evidence>
<dbReference type="OrthoDB" id="8904098at2759"/>
<feature type="transmembrane region" description="Helical" evidence="8">
    <location>
        <begin position="511"/>
        <end position="531"/>
    </location>
</feature>
<comment type="caution">
    <text evidence="9">The sequence shown here is derived from an EMBL/GenBank/DDBJ whole genome shotgun (WGS) entry which is preliminary data.</text>
</comment>
<comment type="similarity">
    <text evidence="2">Belongs to the major facilitator superfamily. Proton-dependent oligopeptide transporter (POT/PTR) (TC 2.A.17) family.</text>
</comment>
<dbReference type="Proteomes" id="UP000799441">
    <property type="component" value="Unassembled WGS sequence"/>
</dbReference>
<dbReference type="AlphaFoldDB" id="A0A9P4UNB4"/>
<keyword evidence="3" id="KW-0813">Transport</keyword>
<evidence type="ECO:0000256" key="6">
    <source>
        <dbReference type="ARBA" id="ARBA00023136"/>
    </source>
</evidence>
<feature type="transmembrane region" description="Helical" evidence="8">
    <location>
        <begin position="210"/>
        <end position="226"/>
    </location>
</feature>
<organism evidence="9 10">
    <name type="scientific">Polychaeton citri CBS 116435</name>
    <dbReference type="NCBI Taxonomy" id="1314669"/>
    <lineage>
        <taxon>Eukaryota</taxon>
        <taxon>Fungi</taxon>
        <taxon>Dikarya</taxon>
        <taxon>Ascomycota</taxon>
        <taxon>Pezizomycotina</taxon>
        <taxon>Dothideomycetes</taxon>
        <taxon>Dothideomycetidae</taxon>
        <taxon>Capnodiales</taxon>
        <taxon>Capnodiaceae</taxon>
        <taxon>Polychaeton</taxon>
    </lineage>
</organism>
<feature type="transmembrane region" description="Helical" evidence="8">
    <location>
        <begin position="461"/>
        <end position="481"/>
    </location>
</feature>
<feature type="transmembrane region" description="Helical" evidence="8">
    <location>
        <begin position="150"/>
        <end position="168"/>
    </location>
</feature>
<dbReference type="InterPro" id="IPR036259">
    <property type="entry name" value="MFS_trans_sf"/>
</dbReference>
<dbReference type="Gene3D" id="1.20.1250.20">
    <property type="entry name" value="MFS general substrate transporter like domains"/>
    <property type="match status" value="1"/>
</dbReference>
<dbReference type="GO" id="GO:0071916">
    <property type="term" value="F:dipeptide transmembrane transporter activity"/>
    <property type="evidence" value="ECO:0007669"/>
    <property type="project" value="UniProtKB-ARBA"/>
</dbReference>
<feature type="transmembrane region" description="Helical" evidence="8">
    <location>
        <begin position="572"/>
        <end position="593"/>
    </location>
</feature>
<dbReference type="SUPFAM" id="SSF103473">
    <property type="entry name" value="MFS general substrate transporter"/>
    <property type="match status" value="1"/>
</dbReference>
<sequence>MAGTYSGGINEVVATQPPPEVVHPHGRTSVPVEDGTATTTGSAYIKRKSTADVEAIGERTASVIDNERFPQPTDEEYKNLRKVADSIPLNAYLLCLIEFMERASYYGAKTVFSNFMQFPLPKGGNGAGAPPKGSEKTAGALGKGLQFSNAFTLLFTFLAYVFPIPGGWWADAKIGRFKAIVFGVLLCLVAHAIMTGGAAPAVLQRGQGQAPFYISFFLLAIGAGIFKPNVAPLIMDQYKHQKPYTRVEKSGERVVVDPESTIQRIMLWFYMLINVGAFFALATTYTEKYVGFWLSYLLPTIFFAGLCPLLWYLNSRLVKEQPDGTVLTKVWKITACAIKYSKGKFWSKKFWDTAKPSVLADKGVTTFTGKPTEWTEKDVTDIKRTLQACAVFLYFPIYNLNDGGIGSVATSQGSTMTTNGAPNDLLSNFNPLTIIVAVPLLSHVIYPALRRYNIRFGRISRITLGFVLATISGIIGAIIQWKIYQTSPCGYHATGCEVGTGVSPLSVWLQIPNVALGALSECFCNVTAYELAYSRAPQGMKSLVYALFLFTMALSSALGEIVSPAIADPHLIWVWAGPAIALAVQTVIFWFRYKHMNDDEFMTYDDDAAAGNEEDKVSFESPSVGSSSKDAEVINEKTKQ</sequence>
<evidence type="ECO:0000256" key="8">
    <source>
        <dbReference type="SAM" id="Phobius"/>
    </source>
</evidence>
<keyword evidence="5 8" id="KW-1133">Transmembrane helix</keyword>
<dbReference type="GO" id="GO:0005886">
    <property type="term" value="C:plasma membrane"/>
    <property type="evidence" value="ECO:0007669"/>
    <property type="project" value="UniProtKB-ARBA"/>
</dbReference>
<name>A0A9P4UNB4_9PEZI</name>
<dbReference type="FunFam" id="1.20.1250.20:FF:000085">
    <property type="entry name" value="MFS peptide transporter Ptr2"/>
    <property type="match status" value="1"/>
</dbReference>
<keyword evidence="10" id="KW-1185">Reference proteome</keyword>
<gene>
    <name evidence="9" type="ORF">K431DRAFT_226404</name>
</gene>
<dbReference type="Pfam" id="PF00854">
    <property type="entry name" value="PTR2"/>
    <property type="match status" value="1"/>
</dbReference>
<keyword evidence="4 8" id="KW-0812">Transmembrane</keyword>
<feature type="region of interest" description="Disordered" evidence="7">
    <location>
        <begin position="1"/>
        <end position="39"/>
    </location>
</feature>
<evidence type="ECO:0000256" key="3">
    <source>
        <dbReference type="ARBA" id="ARBA00022448"/>
    </source>
</evidence>
<accession>A0A9P4UNB4</accession>
<reference evidence="9" key="1">
    <citation type="journal article" date="2020" name="Stud. Mycol.">
        <title>101 Dothideomycetes genomes: a test case for predicting lifestyles and emergence of pathogens.</title>
        <authorList>
            <person name="Haridas S."/>
            <person name="Albert R."/>
            <person name="Binder M."/>
            <person name="Bloem J."/>
            <person name="Labutti K."/>
            <person name="Salamov A."/>
            <person name="Andreopoulos B."/>
            <person name="Baker S."/>
            <person name="Barry K."/>
            <person name="Bills G."/>
            <person name="Bluhm B."/>
            <person name="Cannon C."/>
            <person name="Castanera R."/>
            <person name="Culley D."/>
            <person name="Daum C."/>
            <person name="Ezra D."/>
            <person name="Gonzalez J."/>
            <person name="Henrissat B."/>
            <person name="Kuo A."/>
            <person name="Liang C."/>
            <person name="Lipzen A."/>
            <person name="Lutzoni F."/>
            <person name="Magnuson J."/>
            <person name="Mondo S."/>
            <person name="Nolan M."/>
            <person name="Ohm R."/>
            <person name="Pangilinan J."/>
            <person name="Park H.-J."/>
            <person name="Ramirez L."/>
            <person name="Alfaro M."/>
            <person name="Sun H."/>
            <person name="Tritt A."/>
            <person name="Yoshinaga Y."/>
            <person name="Zwiers L.-H."/>
            <person name="Turgeon B."/>
            <person name="Goodwin S."/>
            <person name="Spatafora J."/>
            <person name="Crous P."/>
            <person name="Grigoriev I."/>
        </authorList>
    </citation>
    <scope>NUCLEOTIDE SEQUENCE</scope>
    <source>
        <strain evidence="9">CBS 116435</strain>
    </source>
</reference>
<evidence type="ECO:0000313" key="9">
    <source>
        <dbReference type="EMBL" id="KAF2720509.1"/>
    </source>
</evidence>
<feature type="compositionally biased region" description="Low complexity" evidence="7">
    <location>
        <begin position="619"/>
        <end position="628"/>
    </location>
</feature>
<feature type="transmembrane region" description="Helical" evidence="8">
    <location>
        <begin position="429"/>
        <end position="449"/>
    </location>
</feature>
<evidence type="ECO:0000256" key="1">
    <source>
        <dbReference type="ARBA" id="ARBA00004141"/>
    </source>
</evidence>
<dbReference type="PANTHER" id="PTHR11654">
    <property type="entry name" value="OLIGOPEPTIDE TRANSPORTER-RELATED"/>
    <property type="match status" value="1"/>
</dbReference>
<evidence type="ECO:0000313" key="10">
    <source>
        <dbReference type="Proteomes" id="UP000799441"/>
    </source>
</evidence>